<evidence type="ECO:0000256" key="9">
    <source>
        <dbReference type="ARBA" id="ARBA00076414"/>
    </source>
</evidence>
<evidence type="ECO:0000256" key="6">
    <source>
        <dbReference type="ARBA" id="ARBA00023186"/>
    </source>
</evidence>
<evidence type="ECO:0000256" key="5">
    <source>
        <dbReference type="ARBA" id="ARBA00023016"/>
    </source>
</evidence>
<dbReference type="InterPro" id="IPR000740">
    <property type="entry name" value="GrpE"/>
</dbReference>
<evidence type="ECO:0000256" key="11">
    <source>
        <dbReference type="RuleBase" id="RU000639"/>
    </source>
</evidence>
<dbReference type="Gene3D" id="2.30.22.10">
    <property type="entry name" value="Head domain of nucleotide exchange factor GrpE"/>
    <property type="match status" value="1"/>
</dbReference>
<keyword evidence="6 10" id="KW-0143">Chaperone</keyword>
<evidence type="ECO:0000313" key="15">
    <source>
        <dbReference type="Proteomes" id="UP000243589"/>
    </source>
</evidence>
<evidence type="ECO:0000256" key="4">
    <source>
        <dbReference type="ARBA" id="ARBA00022490"/>
    </source>
</evidence>
<comment type="function">
    <text evidence="7 10 11">Participates actively in the response to hyperosmotic and heat shock by preventing the aggregation of stress-denatured proteins, in association with DnaK and GrpE. It is the nucleotide exchange factor for DnaK and may function as a thermosensor. Unfolded proteins bind initially to DnaJ; upon interaction with the DnaJ-bound protein, DnaK hydrolyzes its bound ATP, resulting in the formation of a stable complex. GrpE releases ADP from DnaK; ATP binding to DnaK triggers the release of the substrate protein, thus completing the reaction cycle. Several rounds of ATP-dependent interactions between DnaJ, DnaK and GrpE are required for fully efficient folding.</text>
</comment>
<feature type="compositionally biased region" description="Low complexity" evidence="13">
    <location>
        <begin position="29"/>
        <end position="63"/>
    </location>
</feature>
<accession>A0A150H657</accession>
<comment type="subunit">
    <text evidence="3 10">Homodimer.</text>
</comment>
<dbReference type="AlphaFoldDB" id="A0A150H657"/>
<protein>
    <recommendedName>
        <fullName evidence="8 10">Protein GrpE</fullName>
    </recommendedName>
    <alternativeName>
        <fullName evidence="9 10">HSP-70 cofactor</fullName>
    </alternativeName>
</protein>
<dbReference type="PRINTS" id="PR00773">
    <property type="entry name" value="GRPEPROTEIN"/>
</dbReference>
<dbReference type="GO" id="GO:0051087">
    <property type="term" value="F:protein-folding chaperone binding"/>
    <property type="evidence" value="ECO:0007669"/>
    <property type="project" value="InterPro"/>
</dbReference>
<reference evidence="14 15" key="1">
    <citation type="submission" date="2016-01" db="EMBL/GenBank/DDBJ databases">
        <title>Use of Whole Genome Sequencing to ascertain that Brevibacterium massiliense (Roux, Raoult 2009) is a later heterotypic synonym of Brevibacterium ravenspurgense (Mages 2008).</title>
        <authorList>
            <person name="Bernier A.-M."/>
            <person name="Burdz T."/>
            <person name="Huynh C."/>
            <person name="Pachecho A.L."/>
            <person name="Wiebe D."/>
            <person name="Bonner C."/>
            <person name="Bernard K."/>
        </authorList>
    </citation>
    <scope>NUCLEOTIDE SEQUENCE [LARGE SCALE GENOMIC DNA]</scope>
    <source>
        <strain evidence="14 15">CCUG56047</strain>
    </source>
</reference>
<dbReference type="PATRIC" id="fig|479117.4.peg.2053"/>
<evidence type="ECO:0000256" key="13">
    <source>
        <dbReference type="SAM" id="MobiDB-lite"/>
    </source>
</evidence>
<sequence>MTTENPDGRDAGDQGFSFKDNRRIDPETGQARPAGQAGDGADAPESEQQPEAQQGAEQPAADASDLGVEIPDDASGIEDAEPQPESDEAKRYLDDLQRLNAEYAAYRRRSERDQEVARAAGLQGAVEALMPVLDEVKLAREAGDVTGAYEKHVDRLLEVLGKLDVVQYGEVGEVFDPNIHDALMQQPSADVEEPTVFMVMQPGYKIGERVIRAARVGVHLPEA</sequence>
<dbReference type="RefSeq" id="WP_062023213.1">
    <property type="nucleotide sequence ID" value="NZ_LQQC01000014.1"/>
</dbReference>
<evidence type="ECO:0000256" key="7">
    <source>
        <dbReference type="ARBA" id="ARBA00053401"/>
    </source>
</evidence>
<dbReference type="Gene3D" id="3.90.20.20">
    <property type="match status" value="1"/>
</dbReference>
<gene>
    <name evidence="10 14" type="primary">grpE</name>
    <name evidence="14" type="ORF">Bravens_02067</name>
</gene>
<comment type="subcellular location">
    <subcellularLocation>
        <location evidence="1 10">Cytoplasm</location>
    </subcellularLocation>
</comment>
<feature type="region of interest" description="Disordered" evidence="13">
    <location>
        <begin position="1"/>
        <end position="90"/>
    </location>
</feature>
<dbReference type="GO" id="GO:0000774">
    <property type="term" value="F:adenyl-nucleotide exchange factor activity"/>
    <property type="evidence" value="ECO:0007669"/>
    <property type="project" value="InterPro"/>
</dbReference>
<dbReference type="GO" id="GO:0006457">
    <property type="term" value="P:protein folding"/>
    <property type="evidence" value="ECO:0007669"/>
    <property type="project" value="InterPro"/>
</dbReference>
<dbReference type="InterPro" id="IPR013805">
    <property type="entry name" value="GrpE_CC"/>
</dbReference>
<keyword evidence="5 10" id="KW-0346">Stress response</keyword>
<evidence type="ECO:0000256" key="1">
    <source>
        <dbReference type="ARBA" id="ARBA00004496"/>
    </source>
</evidence>
<dbReference type="PANTHER" id="PTHR21237:SF23">
    <property type="entry name" value="GRPE PROTEIN HOMOLOG, MITOCHONDRIAL"/>
    <property type="match status" value="1"/>
</dbReference>
<evidence type="ECO:0000256" key="12">
    <source>
        <dbReference type="RuleBase" id="RU004478"/>
    </source>
</evidence>
<dbReference type="GO" id="GO:0005737">
    <property type="term" value="C:cytoplasm"/>
    <property type="evidence" value="ECO:0007669"/>
    <property type="project" value="UniProtKB-SubCell"/>
</dbReference>
<name>A0A150H657_9MICO</name>
<comment type="caution">
    <text evidence="14">The sequence shown here is derived from an EMBL/GenBank/DDBJ whole genome shotgun (WGS) entry which is preliminary data.</text>
</comment>
<keyword evidence="4 10" id="KW-0963">Cytoplasm</keyword>
<feature type="compositionally biased region" description="Basic and acidic residues" evidence="13">
    <location>
        <begin position="1"/>
        <end position="12"/>
    </location>
</feature>
<dbReference type="FunFam" id="2.30.22.10:FF:000001">
    <property type="entry name" value="Protein GrpE"/>
    <property type="match status" value="1"/>
</dbReference>
<evidence type="ECO:0000256" key="2">
    <source>
        <dbReference type="ARBA" id="ARBA00009054"/>
    </source>
</evidence>
<keyword evidence="15" id="KW-1185">Reference proteome</keyword>
<dbReference type="EMBL" id="LQQC01000014">
    <property type="protein sequence ID" value="KXZ57110.1"/>
    <property type="molecule type" value="Genomic_DNA"/>
</dbReference>
<evidence type="ECO:0000313" key="14">
    <source>
        <dbReference type="EMBL" id="KXZ57110.1"/>
    </source>
</evidence>
<dbReference type="PANTHER" id="PTHR21237">
    <property type="entry name" value="GRPE PROTEIN"/>
    <property type="match status" value="1"/>
</dbReference>
<comment type="similarity">
    <text evidence="2 10 12">Belongs to the GrpE family.</text>
</comment>
<dbReference type="Proteomes" id="UP000243589">
    <property type="component" value="Unassembled WGS sequence"/>
</dbReference>
<dbReference type="GO" id="GO:0051082">
    <property type="term" value="F:unfolded protein binding"/>
    <property type="evidence" value="ECO:0007669"/>
    <property type="project" value="TreeGrafter"/>
</dbReference>
<dbReference type="SUPFAM" id="SSF58014">
    <property type="entry name" value="Coiled-coil domain of nucleotide exchange factor GrpE"/>
    <property type="match status" value="1"/>
</dbReference>
<dbReference type="InterPro" id="IPR009012">
    <property type="entry name" value="GrpE_head"/>
</dbReference>
<evidence type="ECO:0000256" key="3">
    <source>
        <dbReference type="ARBA" id="ARBA00011738"/>
    </source>
</evidence>
<dbReference type="HAMAP" id="MF_01151">
    <property type="entry name" value="GrpE"/>
    <property type="match status" value="1"/>
</dbReference>
<dbReference type="PROSITE" id="PS01071">
    <property type="entry name" value="GRPE"/>
    <property type="match status" value="1"/>
</dbReference>
<evidence type="ECO:0000256" key="10">
    <source>
        <dbReference type="HAMAP-Rule" id="MF_01151"/>
    </source>
</evidence>
<evidence type="ECO:0000256" key="8">
    <source>
        <dbReference type="ARBA" id="ARBA00072274"/>
    </source>
</evidence>
<feature type="compositionally biased region" description="Acidic residues" evidence="13">
    <location>
        <begin position="70"/>
        <end position="86"/>
    </location>
</feature>
<dbReference type="GO" id="GO:0042803">
    <property type="term" value="F:protein homodimerization activity"/>
    <property type="evidence" value="ECO:0007669"/>
    <property type="project" value="InterPro"/>
</dbReference>
<dbReference type="SUPFAM" id="SSF51064">
    <property type="entry name" value="Head domain of nucleotide exchange factor GrpE"/>
    <property type="match status" value="1"/>
</dbReference>
<dbReference type="CDD" id="cd00446">
    <property type="entry name" value="GrpE"/>
    <property type="match status" value="1"/>
</dbReference>
<dbReference type="Pfam" id="PF01025">
    <property type="entry name" value="GrpE"/>
    <property type="match status" value="1"/>
</dbReference>
<proteinExistence type="inferred from homology"/>
<organism evidence="14 15">
    <name type="scientific">Brevibacterium ravenspurgense</name>
    <dbReference type="NCBI Taxonomy" id="479117"/>
    <lineage>
        <taxon>Bacteria</taxon>
        <taxon>Bacillati</taxon>
        <taxon>Actinomycetota</taxon>
        <taxon>Actinomycetes</taxon>
        <taxon>Micrococcales</taxon>
        <taxon>Brevibacteriaceae</taxon>
        <taxon>Brevibacterium</taxon>
    </lineage>
</organism>